<dbReference type="RefSeq" id="WP_173074567.1">
    <property type="nucleotide sequence ID" value="NZ_CP041345.1"/>
</dbReference>
<evidence type="ECO:0000313" key="1">
    <source>
        <dbReference type="EMBL" id="QKG80126.1"/>
    </source>
</evidence>
<proteinExistence type="predicted"/>
<evidence type="ECO:0000313" key="2">
    <source>
        <dbReference type="Proteomes" id="UP000500961"/>
    </source>
</evidence>
<reference evidence="1 2" key="1">
    <citation type="submission" date="2019-07" db="EMBL/GenBank/DDBJ databases">
        <title>Thalassofilum flectens gen. nov., sp. nov., a novel moderate thermophilic anaerobe from a shallow sea hot spring in Kunashir Island (Russia), representing a new family in the order Bacteroidales, and proposal of Thalassofilacea fam. nov.</title>
        <authorList>
            <person name="Kochetkova T.V."/>
            <person name="Podosokorskaya O.A."/>
            <person name="Novikov A."/>
            <person name="Elcheninov A.G."/>
            <person name="Toshchakov S.V."/>
            <person name="Kublanov I.V."/>
        </authorList>
    </citation>
    <scope>NUCLEOTIDE SEQUENCE [LARGE SCALE GENOMIC DNA]</scope>
    <source>
        <strain evidence="1 2">38-H</strain>
    </source>
</reference>
<keyword evidence="2" id="KW-1185">Reference proteome</keyword>
<dbReference type="EMBL" id="CP041345">
    <property type="protein sequence ID" value="QKG80126.1"/>
    <property type="molecule type" value="Genomic_DNA"/>
</dbReference>
<gene>
    <name evidence="1" type="ORF">FHG85_07585</name>
</gene>
<organism evidence="1 2">
    <name type="scientific">Tenuifilum thalassicum</name>
    <dbReference type="NCBI Taxonomy" id="2590900"/>
    <lineage>
        <taxon>Bacteria</taxon>
        <taxon>Pseudomonadati</taxon>
        <taxon>Bacteroidota</taxon>
        <taxon>Bacteroidia</taxon>
        <taxon>Bacteroidales</taxon>
        <taxon>Tenuifilaceae</taxon>
        <taxon>Tenuifilum</taxon>
    </lineage>
</organism>
<sequence length="230" mass="26480">MERAKKIGQIIAVIKQLRKETDELFTPDNIINQSDILIEEFFLQKLNPLIARIREQVRRLPVDEYLPIEIDSWIRLINLKLQAIESGNLQEKYAEVLYIKKRFYPEVVNALKELQLEVLEAEFEARVDSDSALKPTPAANTIVISHESLSLLISMLYNFNIIGGNVSVEEICRCFSMMTGYDANQLMNQLKFDESSGRLLSTVNANDMDVLIRLLKSIISRIENLKLYTD</sequence>
<dbReference type="Proteomes" id="UP000500961">
    <property type="component" value="Chromosome"/>
</dbReference>
<name>A0A7D4CGV0_9BACT</name>
<dbReference type="AlphaFoldDB" id="A0A7D4CGV0"/>
<dbReference type="KEGG" id="ttz:FHG85_07585"/>
<protein>
    <submittedName>
        <fullName evidence="1">Uncharacterized protein</fullName>
    </submittedName>
</protein>
<accession>A0A7D4CGV0</accession>